<feature type="transmembrane region" description="Helical" evidence="6">
    <location>
        <begin position="100"/>
        <end position="119"/>
    </location>
</feature>
<feature type="transmembrane region" description="Helical" evidence="6">
    <location>
        <begin position="253"/>
        <end position="273"/>
    </location>
</feature>
<gene>
    <name evidence="8" type="ORF">FWJ25_17310</name>
</gene>
<evidence type="ECO:0000256" key="6">
    <source>
        <dbReference type="SAM" id="Phobius"/>
    </source>
</evidence>
<keyword evidence="9" id="KW-1185">Reference proteome</keyword>
<feature type="transmembrane region" description="Helical" evidence="6">
    <location>
        <begin position="279"/>
        <end position="299"/>
    </location>
</feature>
<proteinExistence type="inferred from homology"/>
<protein>
    <submittedName>
        <fullName evidence="8">DMT family transporter</fullName>
    </submittedName>
</protein>
<feature type="transmembrane region" description="Helical" evidence="6">
    <location>
        <begin position="71"/>
        <end position="88"/>
    </location>
</feature>
<feature type="transmembrane region" description="Helical" evidence="6">
    <location>
        <begin position="158"/>
        <end position="180"/>
    </location>
</feature>
<evidence type="ECO:0000313" key="9">
    <source>
        <dbReference type="Proteomes" id="UP000323161"/>
    </source>
</evidence>
<feature type="domain" description="EamA" evidence="7">
    <location>
        <begin position="160"/>
        <end position="295"/>
    </location>
</feature>
<name>A0A5B0VAG5_9GAMM</name>
<evidence type="ECO:0000256" key="2">
    <source>
        <dbReference type="ARBA" id="ARBA00007362"/>
    </source>
</evidence>
<dbReference type="AlphaFoldDB" id="A0A5B0VAG5"/>
<organism evidence="8 9">
    <name type="scientific">Marinobacter salinexigens</name>
    <dbReference type="NCBI Taxonomy" id="2919747"/>
    <lineage>
        <taxon>Bacteria</taxon>
        <taxon>Pseudomonadati</taxon>
        <taxon>Pseudomonadota</taxon>
        <taxon>Gammaproteobacteria</taxon>
        <taxon>Pseudomonadales</taxon>
        <taxon>Marinobacteraceae</taxon>
        <taxon>Marinobacter</taxon>
    </lineage>
</organism>
<evidence type="ECO:0000259" key="7">
    <source>
        <dbReference type="Pfam" id="PF00892"/>
    </source>
</evidence>
<accession>A0A5B0VAG5</accession>
<keyword evidence="4 6" id="KW-1133">Transmembrane helix</keyword>
<comment type="subcellular location">
    <subcellularLocation>
        <location evidence="1">Membrane</location>
        <topology evidence="1">Multi-pass membrane protein</topology>
    </subcellularLocation>
</comment>
<dbReference type="InterPro" id="IPR000620">
    <property type="entry name" value="EamA_dom"/>
</dbReference>
<dbReference type="InterPro" id="IPR037185">
    <property type="entry name" value="EmrE-like"/>
</dbReference>
<dbReference type="InterPro" id="IPR050638">
    <property type="entry name" value="AA-Vitamin_Transporters"/>
</dbReference>
<feature type="transmembrane region" description="Helical" evidence="6">
    <location>
        <begin position="126"/>
        <end position="146"/>
    </location>
</feature>
<evidence type="ECO:0000256" key="4">
    <source>
        <dbReference type="ARBA" id="ARBA00022989"/>
    </source>
</evidence>
<feature type="transmembrane region" description="Helical" evidence="6">
    <location>
        <begin position="192"/>
        <end position="210"/>
    </location>
</feature>
<feature type="transmembrane region" description="Helical" evidence="6">
    <location>
        <begin position="39"/>
        <end position="59"/>
    </location>
</feature>
<evidence type="ECO:0000256" key="3">
    <source>
        <dbReference type="ARBA" id="ARBA00022692"/>
    </source>
</evidence>
<reference evidence="8 9" key="1">
    <citation type="submission" date="2019-08" db="EMBL/GenBank/DDBJ databases">
        <title>Marinobacter ZYF650 sp. nov., a marine bacterium isolated from seawater of the Mariana trench.</title>
        <authorList>
            <person name="Ahmad W."/>
        </authorList>
    </citation>
    <scope>NUCLEOTIDE SEQUENCE [LARGE SCALE GENOMIC DNA]</scope>
    <source>
        <strain evidence="8 9">ZYF650</strain>
    </source>
</reference>
<dbReference type="GO" id="GO:0016020">
    <property type="term" value="C:membrane"/>
    <property type="evidence" value="ECO:0007669"/>
    <property type="project" value="UniProtKB-SubCell"/>
</dbReference>
<feature type="domain" description="EamA" evidence="7">
    <location>
        <begin position="14"/>
        <end position="143"/>
    </location>
</feature>
<dbReference type="Proteomes" id="UP000323161">
    <property type="component" value="Unassembled WGS sequence"/>
</dbReference>
<dbReference type="Pfam" id="PF00892">
    <property type="entry name" value="EamA"/>
    <property type="match status" value="2"/>
</dbReference>
<evidence type="ECO:0000256" key="5">
    <source>
        <dbReference type="ARBA" id="ARBA00023136"/>
    </source>
</evidence>
<feature type="transmembrane region" description="Helical" evidence="6">
    <location>
        <begin position="12"/>
        <end position="33"/>
    </location>
</feature>
<keyword evidence="5 6" id="KW-0472">Membrane</keyword>
<keyword evidence="3 6" id="KW-0812">Transmembrane</keyword>
<feature type="transmembrane region" description="Helical" evidence="6">
    <location>
        <begin position="216"/>
        <end position="241"/>
    </location>
</feature>
<dbReference type="EMBL" id="VTUU01000012">
    <property type="protein sequence ID" value="KAA1171165.1"/>
    <property type="molecule type" value="Genomic_DNA"/>
</dbReference>
<dbReference type="SUPFAM" id="SSF103481">
    <property type="entry name" value="Multidrug resistance efflux transporter EmrE"/>
    <property type="match status" value="2"/>
</dbReference>
<comment type="caution">
    <text evidence="8">The sequence shown here is derived from an EMBL/GenBank/DDBJ whole genome shotgun (WGS) entry which is preliminary data.</text>
</comment>
<sequence>MQERQSPDTRAFGLMVLFCLMLGMQQVALKAAASDVAPILQIAIRSGVGALLVWLYMVVQREPVSLKAGNWKPGLVVGFLFAVEYLFLGEALRFTSASHAVVFLYTAPVFAALILHFLIPTERMSRLQWTGIGLAFLGTALAFMGGESGVSTEGLSDMLLGDALAILAGAAWGATTVVIRTSRLSEVSPRETLLYQLLMAFVLLLVAAFATDQLDFVPSAIAIGSITFQGIFVAFLAFLIWFWLLRNYHASPIGILSFMTPIFGVLLGAWLLSEPLDPNFLSGGALVICGVVLVNSPFLGSKSRGILSQQITSRPKL</sequence>
<dbReference type="PANTHER" id="PTHR32322:SF2">
    <property type="entry name" value="EAMA DOMAIN-CONTAINING PROTEIN"/>
    <property type="match status" value="1"/>
</dbReference>
<comment type="similarity">
    <text evidence="2">Belongs to the EamA transporter family.</text>
</comment>
<evidence type="ECO:0000313" key="8">
    <source>
        <dbReference type="EMBL" id="KAA1171165.1"/>
    </source>
</evidence>
<evidence type="ECO:0000256" key="1">
    <source>
        <dbReference type="ARBA" id="ARBA00004141"/>
    </source>
</evidence>
<dbReference type="RefSeq" id="WP_149601521.1">
    <property type="nucleotide sequence ID" value="NZ_VTUU01000012.1"/>
</dbReference>
<dbReference type="PANTHER" id="PTHR32322">
    <property type="entry name" value="INNER MEMBRANE TRANSPORTER"/>
    <property type="match status" value="1"/>
</dbReference>